<protein>
    <submittedName>
        <fullName evidence="3">Aryl-alcohol dehydrogenase-like predicted oxidoreductase</fullName>
    </submittedName>
</protein>
<gene>
    <name evidence="3" type="ORF">EDD60_102207</name>
</gene>
<evidence type="ECO:0000313" key="3">
    <source>
        <dbReference type="EMBL" id="TCW02242.1"/>
    </source>
</evidence>
<keyword evidence="4" id="KW-1185">Reference proteome</keyword>
<dbReference type="PANTHER" id="PTHR43625">
    <property type="entry name" value="AFLATOXIN B1 ALDEHYDE REDUCTASE"/>
    <property type="match status" value="1"/>
</dbReference>
<evidence type="ECO:0000256" key="1">
    <source>
        <dbReference type="ARBA" id="ARBA00023002"/>
    </source>
</evidence>
<dbReference type="AlphaFoldDB" id="A0A4R3Z7T0"/>
<sequence>MQKRRLGKTNMYVNPVGLGCMGFSHAYGIAEDRDTAIQTMKEAHALGYDFYDTAECYTGENADGSISYNEELVGAAIQDFRDEVIVATKFGVEHKGDHLELDSSPAAIRKSLEGSLKRLNVDSIDLYYQHRIDPKVEPEVVAGVMKELITEGKIKAWGISEVNEDYLRRAHAICPVTAIQNRYSMIARWHENLFDVCEELGITYVAFSPMANGLLTGQFSNQTKFPEGDFRNKMPQYQEEGFQKAQALLEILKDLANKKNATMAQISLAWMICKKDFIIPIPGSRKLSRLEENFQAGNVTLTKEEIQSIDDKLETMEFDVFGGH</sequence>
<dbReference type="EMBL" id="SMCQ01000002">
    <property type="protein sequence ID" value="TCW02242.1"/>
    <property type="molecule type" value="Genomic_DNA"/>
</dbReference>
<dbReference type="PROSITE" id="PS51257">
    <property type="entry name" value="PROKAR_LIPOPROTEIN"/>
    <property type="match status" value="1"/>
</dbReference>
<dbReference type="InterPro" id="IPR036812">
    <property type="entry name" value="NAD(P)_OxRdtase_dom_sf"/>
</dbReference>
<dbReference type="InterPro" id="IPR050791">
    <property type="entry name" value="Aldo-Keto_reductase"/>
</dbReference>
<dbReference type="GeneID" id="98914444"/>
<dbReference type="GO" id="GO:0016491">
    <property type="term" value="F:oxidoreductase activity"/>
    <property type="evidence" value="ECO:0007669"/>
    <property type="project" value="UniProtKB-KW"/>
</dbReference>
<evidence type="ECO:0000313" key="4">
    <source>
        <dbReference type="Proteomes" id="UP000295515"/>
    </source>
</evidence>
<dbReference type="GO" id="GO:0005737">
    <property type="term" value="C:cytoplasm"/>
    <property type="evidence" value="ECO:0007669"/>
    <property type="project" value="TreeGrafter"/>
</dbReference>
<reference evidence="3 4" key="1">
    <citation type="submission" date="2019-03" db="EMBL/GenBank/DDBJ databases">
        <title>Genomic Encyclopedia of Type Strains, Phase IV (KMG-IV): sequencing the most valuable type-strain genomes for metagenomic binning, comparative biology and taxonomic classification.</title>
        <authorList>
            <person name="Goeker M."/>
        </authorList>
    </citation>
    <scope>NUCLEOTIDE SEQUENCE [LARGE SCALE GENOMIC DNA]</scope>
    <source>
        <strain evidence="3 4">DSM 29487</strain>
    </source>
</reference>
<keyword evidence="1" id="KW-0560">Oxidoreductase</keyword>
<name>A0A4R3Z7T0_9FIRM</name>
<comment type="caution">
    <text evidence="3">The sequence shown here is derived from an EMBL/GenBank/DDBJ whole genome shotgun (WGS) entry which is preliminary data.</text>
</comment>
<accession>A0A4R3Z7T0</accession>
<dbReference type="RefSeq" id="WP_066443725.1">
    <property type="nucleotide sequence ID" value="NZ_JANKBF010000003.1"/>
</dbReference>
<dbReference type="InterPro" id="IPR023210">
    <property type="entry name" value="NADP_OxRdtase_dom"/>
</dbReference>
<proteinExistence type="predicted"/>
<dbReference type="SUPFAM" id="SSF51430">
    <property type="entry name" value="NAD(P)-linked oxidoreductase"/>
    <property type="match status" value="1"/>
</dbReference>
<dbReference type="PANTHER" id="PTHR43625:SF77">
    <property type="entry name" value="ALDO-KETO REDUCTASE"/>
    <property type="match status" value="1"/>
</dbReference>
<dbReference type="Proteomes" id="UP000295515">
    <property type="component" value="Unassembled WGS sequence"/>
</dbReference>
<dbReference type="Gene3D" id="3.20.20.100">
    <property type="entry name" value="NADP-dependent oxidoreductase domain"/>
    <property type="match status" value="1"/>
</dbReference>
<feature type="domain" description="NADP-dependent oxidoreductase" evidence="2">
    <location>
        <begin position="16"/>
        <end position="313"/>
    </location>
</feature>
<organism evidence="3 4">
    <name type="scientific">Longibaculum muris</name>
    <dbReference type="NCBI Taxonomy" id="1796628"/>
    <lineage>
        <taxon>Bacteria</taxon>
        <taxon>Bacillati</taxon>
        <taxon>Bacillota</taxon>
        <taxon>Erysipelotrichia</taxon>
        <taxon>Erysipelotrichales</taxon>
        <taxon>Coprobacillaceae</taxon>
        <taxon>Longibaculum</taxon>
    </lineage>
</organism>
<dbReference type="Pfam" id="PF00248">
    <property type="entry name" value="Aldo_ket_red"/>
    <property type="match status" value="1"/>
</dbReference>
<evidence type="ECO:0000259" key="2">
    <source>
        <dbReference type="Pfam" id="PF00248"/>
    </source>
</evidence>